<accession>A0ABR7Q7G9</accession>
<evidence type="ECO:0000313" key="3">
    <source>
        <dbReference type="Proteomes" id="UP000619238"/>
    </source>
</evidence>
<dbReference type="RefSeq" id="WP_187561565.1">
    <property type="nucleotide sequence ID" value="NZ_JACGWS010000004.1"/>
</dbReference>
<evidence type="ECO:0000313" key="2">
    <source>
        <dbReference type="EMBL" id="MBC8754510.1"/>
    </source>
</evidence>
<comment type="caution">
    <text evidence="2">The sequence shown here is derived from an EMBL/GenBank/DDBJ whole genome shotgun (WGS) entry which is preliminary data.</text>
</comment>
<feature type="transmembrane region" description="Helical" evidence="1">
    <location>
        <begin position="85"/>
        <end position="104"/>
    </location>
</feature>
<evidence type="ECO:0000256" key="1">
    <source>
        <dbReference type="SAM" id="Phobius"/>
    </source>
</evidence>
<reference evidence="2 3" key="1">
    <citation type="submission" date="2020-07" db="EMBL/GenBank/DDBJ databases">
        <title>Description of Kordia aestuariivivens sp. nov., isolated from a tidal flat.</title>
        <authorList>
            <person name="Park S."/>
            <person name="Yoon J.-H."/>
        </authorList>
    </citation>
    <scope>NUCLEOTIDE SEQUENCE [LARGE SCALE GENOMIC DNA]</scope>
    <source>
        <strain evidence="2 3">YSTF-M3</strain>
    </source>
</reference>
<keyword evidence="1" id="KW-0472">Membrane</keyword>
<keyword evidence="1" id="KW-0812">Transmembrane</keyword>
<name>A0ABR7Q7G9_9FLAO</name>
<dbReference type="Proteomes" id="UP000619238">
    <property type="component" value="Unassembled WGS sequence"/>
</dbReference>
<keyword evidence="3" id="KW-1185">Reference proteome</keyword>
<dbReference type="EMBL" id="JACGWS010000004">
    <property type="protein sequence ID" value="MBC8754510.1"/>
    <property type="molecule type" value="Genomic_DNA"/>
</dbReference>
<sequence>MKNKKLHNNNLPSGFTTPKDYFDTFEARLFDKLHTEKIIPKTEGFKVPETYFDGLEDTLANQLFASEEKETKVISLNTKKNYLKYIGYAAAACVLLLGAINFFGTTTTGISIDNVVNSEINTFIENDLIALNNYELLSVYEEENIDVAALFEVSLNETETIDYLENTADPYDLLIE</sequence>
<protein>
    <submittedName>
        <fullName evidence="2">Uncharacterized protein</fullName>
    </submittedName>
</protein>
<gene>
    <name evidence="2" type="ORF">H2O64_07485</name>
</gene>
<proteinExistence type="predicted"/>
<keyword evidence="1" id="KW-1133">Transmembrane helix</keyword>
<organism evidence="2 3">
    <name type="scientific">Kordia aestuariivivens</name>
    <dbReference type="NCBI Taxonomy" id="2759037"/>
    <lineage>
        <taxon>Bacteria</taxon>
        <taxon>Pseudomonadati</taxon>
        <taxon>Bacteroidota</taxon>
        <taxon>Flavobacteriia</taxon>
        <taxon>Flavobacteriales</taxon>
        <taxon>Flavobacteriaceae</taxon>
        <taxon>Kordia</taxon>
    </lineage>
</organism>